<dbReference type="EMBL" id="HBIO01026808">
    <property type="protein sequence ID" value="CAE0475717.1"/>
    <property type="molecule type" value="Transcribed_RNA"/>
</dbReference>
<evidence type="ECO:0000256" key="1">
    <source>
        <dbReference type="SAM" id="MobiDB-lite"/>
    </source>
</evidence>
<feature type="compositionally biased region" description="Basic and acidic residues" evidence="1">
    <location>
        <begin position="79"/>
        <end position="88"/>
    </location>
</feature>
<protein>
    <submittedName>
        <fullName evidence="3">Uncharacterized protein</fullName>
    </submittedName>
</protein>
<accession>A0A7S3QFH0</accession>
<reference evidence="3" key="1">
    <citation type="submission" date="2021-01" db="EMBL/GenBank/DDBJ databases">
        <authorList>
            <person name="Corre E."/>
            <person name="Pelletier E."/>
            <person name="Niang G."/>
            <person name="Scheremetjew M."/>
            <person name="Finn R."/>
            <person name="Kale V."/>
            <person name="Holt S."/>
            <person name="Cochrane G."/>
            <person name="Meng A."/>
            <person name="Brown T."/>
            <person name="Cohen L."/>
        </authorList>
    </citation>
    <scope>NUCLEOTIDE SEQUENCE</scope>
    <source>
        <strain evidence="3">MM31A-1</strain>
    </source>
</reference>
<sequence>MKFSSPAILVSVSVSLLTGASLSDAFTISMPSISIQNHNLIPRSSTTSKFEFIFGLQMASSSSSSDAEENDNLVTNEMFMREMLSHPNDDDDDHDNDNDGSRMNTLFPSSVLR</sequence>
<name>A0A7S3QFH0_9STRA</name>
<feature type="region of interest" description="Disordered" evidence="1">
    <location>
        <begin position="59"/>
        <end position="113"/>
    </location>
</feature>
<feature type="compositionally biased region" description="Polar residues" evidence="1">
    <location>
        <begin position="101"/>
        <end position="113"/>
    </location>
</feature>
<dbReference type="AlphaFoldDB" id="A0A7S3QFH0"/>
<proteinExistence type="predicted"/>
<feature type="signal peptide" evidence="2">
    <location>
        <begin position="1"/>
        <end position="25"/>
    </location>
</feature>
<evidence type="ECO:0000313" key="3">
    <source>
        <dbReference type="EMBL" id="CAE0475717.1"/>
    </source>
</evidence>
<evidence type="ECO:0000256" key="2">
    <source>
        <dbReference type="SAM" id="SignalP"/>
    </source>
</evidence>
<organism evidence="3">
    <name type="scientific">Chaetoceros debilis</name>
    <dbReference type="NCBI Taxonomy" id="122233"/>
    <lineage>
        <taxon>Eukaryota</taxon>
        <taxon>Sar</taxon>
        <taxon>Stramenopiles</taxon>
        <taxon>Ochrophyta</taxon>
        <taxon>Bacillariophyta</taxon>
        <taxon>Coscinodiscophyceae</taxon>
        <taxon>Chaetocerotophycidae</taxon>
        <taxon>Chaetocerotales</taxon>
        <taxon>Chaetocerotaceae</taxon>
        <taxon>Chaetoceros</taxon>
    </lineage>
</organism>
<keyword evidence="2" id="KW-0732">Signal</keyword>
<feature type="chain" id="PRO_5031078662" evidence="2">
    <location>
        <begin position="26"/>
        <end position="113"/>
    </location>
</feature>
<feature type="compositionally biased region" description="Acidic residues" evidence="1">
    <location>
        <begin position="89"/>
        <end position="98"/>
    </location>
</feature>
<gene>
    <name evidence="3" type="ORF">CDEB00056_LOCUS20570</name>
</gene>